<reference evidence="9 10" key="1">
    <citation type="submission" date="2018-08" db="EMBL/GenBank/DDBJ databases">
        <title>Flavobacterium tibetense sp. nov., isolated from a wetland YonghuCo on Tibetan Plateau.</title>
        <authorList>
            <person name="Phurbu D."/>
            <person name="Lu H."/>
            <person name="Xing P."/>
        </authorList>
    </citation>
    <scope>NUCLEOTIDE SEQUENCE [LARGE SCALE GENOMIC DNA]</scope>
    <source>
        <strain evidence="9 10">DJC</strain>
    </source>
</reference>
<evidence type="ECO:0000256" key="1">
    <source>
        <dbReference type="ARBA" id="ARBA00012340"/>
    </source>
</evidence>
<dbReference type="PANTHER" id="PTHR39322:SF1">
    <property type="entry name" value="ISOVALERYL-HOMOSERINE LACTONE SYNTHASE"/>
    <property type="match status" value="1"/>
</dbReference>
<keyword evidence="4 8" id="KW-0949">S-adenosyl-L-methionine</keyword>
<organism evidence="9 10">
    <name type="scientific">Pseudotabrizicola alkalilacus</name>
    <dbReference type="NCBI Taxonomy" id="2305252"/>
    <lineage>
        <taxon>Bacteria</taxon>
        <taxon>Pseudomonadati</taxon>
        <taxon>Pseudomonadota</taxon>
        <taxon>Alphaproteobacteria</taxon>
        <taxon>Rhodobacterales</taxon>
        <taxon>Paracoccaceae</taxon>
        <taxon>Pseudotabrizicola</taxon>
    </lineage>
</organism>
<name>A0A411YYD8_9RHOB</name>
<keyword evidence="5 7" id="KW-0071">Autoinducer synthesis</keyword>
<evidence type="ECO:0000313" key="10">
    <source>
        <dbReference type="Proteomes" id="UP000284547"/>
    </source>
</evidence>
<sequence length="291" mass="32485">MIIVIDALNKDRFGDLLDEMFQLRARVFGDRLGWEVEIVNGREIDQFDRLDPAYVIGLDNEGHVVSCVRALQTTGPHMLSDVFQVLLDGEPPLRSATLWESTRFCVDTQRLCRDGNTMKAVSLATCELMIGSLEYARRSGISDIITVIDPVVNRVLKRSDNAPYDYVGSTKQMGKVPAMAALLDCTEERINRVRAFAGIDHDVFASDESVRALLDARNAAMDTVTAGGVEWMAILSEMEEPELPVLPEDIQDYCRAQIENAPNEAERAAALRLVEVLVRQRIHPAMHQLVS</sequence>
<dbReference type="InterPro" id="IPR016181">
    <property type="entry name" value="Acyl_CoA_acyltransferase"/>
</dbReference>
<dbReference type="GO" id="GO:0007165">
    <property type="term" value="P:signal transduction"/>
    <property type="evidence" value="ECO:0007669"/>
    <property type="project" value="TreeGrafter"/>
</dbReference>
<proteinExistence type="inferred from homology"/>
<dbReference type="Pfam" id="PF00765">
    <property type="entry name" value="Autoind_synth"/>
    <property type="match status" value="1"/>
</dbReference>
<keyword evidence="3 8" id="KW-0808">Transferase</keyword>
<dbReference type="EC" id="2.3.1.184" evidence="1 8"/>
<dbReference type="PROSITE" id="PS51187">
    <property type="entry name" value="AUTOINDUCER_SYNTH_2"/>
    <property type="match status" value="1"/>
</dbReference>
<evidence type="ECO:0000256" key="5">
    <source>
        <dbReference type="ARBA" id="ARBA00022929"/>
    </source>
</evidence>
<dbReference type="PROSITE" id="PS00949">
    <property type="entry name" value="AUTOINDUCER_SYNTH_1"/>
    <property type="match status" value="1"/>
</dbReference>
<evidence type="ECO:0000256" key="2">
    <source>
        <dbReference type="ARBA" id="ARBA00022654"/>
    </source>
</evidence>
<accession>A0A411YYD8</accession>
<dbReference type="InterPro" id="IPR018311">
    <property type="entry name" value="Autoind_synth_CS"/>
</dbReference>
<evidence type="ECO:0000256" key="3">
    <source>
        <dbReference type="ARBA" id="ARBA00022679"/>
    </source>
</evidence>
<protein>
    <recommendedName>
        <fullName evidence="1 8">Acyl-homoserine-lactone synthase</fullName>
        <ecNumber evidence="1 8">2.3.1.184</ecNumber>
    </recommendedName>
    <alternativeName>
        <fullName evidence="8">Autoinducer synthesis protein</fullName>
    </alternativeName>
</protein>
<dbReference type="OrthoDB" id="6169313at2"/>
<dbReference type="SUPFAM" id="SSF55729">
    <property type="entry name" value="Acyl-CoA N-acyltransferases (Nat)"/>
    <property type="match status" value="1"/>
</dbReference>
<dbReference type="EMBL" id="QWEY01000011">
    <property type="protein sequence ID" value="RGP35891.1"/>
    <property type="molecule type" value="Genomic_DNA"/>
</dbReference>
<dbReference type="AlphaFoldDB" id="A0A411YYD8"/>
<dbReference type="PANTHER" id="PTHR39322">
    <property type="entry name" value="ACYL-HOMOSERINE-LACTONE SYNTHASE"/>
    <property type="match status" value="1"/>
</dbReference>
<comment type="catalytic activity">
    <reaction evidence="6 8">
        <text>a fatty acyl-[ACP] + S-adenosyl-L-methionine = an N-acyl-L-homoserine lactone + S-methyl-5'-thioadenosine + holo-[ACP] + H(+)</text>
        <dbReference type="Rhea" id="RHEA:10096"/>
        <dbReference type="Rhea" id="RHEA-COMP:9685"/>
        <dbReference type="Rhea" id="RHEA-COMP:14125"/>
        <dbReference type="ChEBI" id="CHEBI:15378"/>
        <dbReference type="ChEBI" id="CHEBI:17509"/>
        <dbReference type="ChEBI" id="CHEBI:55474"/>
        <dbReference type="ChEBI" id="CHEBI:59789"/>
        <dbReference type="ChEBI" id="CHEBI:64479"/>
        <dbReference type="ChEBI" id="CHEBI:138651"/>
        <dbReference type="EC" id="2.3.1.184"/>
    </reaction>
</comment>
<dbReference type="GO" id="GO:0061579">
    <property type="term" value="F:N-acyl homoserine lactone synthase activity"/>
    <property type="evidence" value="ECO:0007669"/>
    <property type="project" value="UniProtKB-UniRule"/>
</dbReference>
<dbReference type="Gene3D" id="3.40.630.30">
    <property type="match status" value="1"/>
</dbReference>
<evidence type="ECO:0000313" key="9">
    <source>
        <dbReference type="EMBL" id="RGP35891.1"/>
    </source>
</evidence>
<evidence type="ECO:0000256" key="8">
    <source>
        <dbReference type="RuleBase" id="RU361135"/>
    </source>
</evidence>
<evidence type="ECO:0000256" key="4">
    <source>
        <dbReference type="ARBA" id="ARBA00022691"/>
    </source>
</evidence>
<gene>
    <name evidence="9" type="ORF">D1012_17665</name>
</gene>
<comment type="caution">
    <text evidence="9">The sequence shown here is derived from an EMBL/GenBank/DDBJ whole genome shotgun (WGS) entry which is preliminary data.</text>
</comment>
<evidence type="ECO:0000256" key="6">
    <source>
        <dbReference type="ARBA" id="ARBA00048576"/>
    </source>
</evidence>
<keyword evidence="10" id="KW-1185">Reference proteome</keyword>
<dbReference type="Proteomes" id="UP000284547">
    <property type="component" value="Unassembled WGS sequence"/>
</dbReference>
<dbReference type="GO" id="GO:0009372">
    <property type="term" value="P:quorum sensing"/>
    <property type="evidence" value="ECO:0007669"/>
    <property type="project" value="UniProtKB-UniRule"/>
</dbReference>
<evidence type="ECO:0000256" key="7">
    <source>
        <dbReference type="PROSITE-ProRule" id="PRU00533"/>
    </source>
</evidence>
<dbReference type="RefSeq" id="WP_118155391.1">
    <property type="nucleotide sequence ID" value="NZ_QWEY01000011.1"/>
</dbReference>
<dbReference type="PRINTS" id="PR01549">
    <property type="entry name" value="AUTOINDCRSYN"/>
</dbReference>
<comment type="similarity">
    <text evidence="7 8">Belongs to the autoinducer synthase family.</text>
</comment>
<dbReference type="InterPro" id="IPR001690">
    <property type="entry name" value="Autoind_synthase"/>
</dbReference>
<keyword evidence="2 7" id="KW-0673">Quorum sensing</keyword>